<dbReference type="InterPro" id="IPR013024">
    <property type="entry name" value="GGCT-like"/>
</dbReference>
<comment type="similarity">
    <text evidence="1 3">Belongs to the gamma-glutamylcyclotransferase family.</text>
</comment>
<evidence type="ECO:0000259" key="4">
    <source>
        <dbReference type="Pfam" id="PF06094"/>
    </source>
</evidence>
<dbReference type="Pfam" id="PF06094">
    <property type="entry name" value="GGACT"/>
    <property type="match status" value="1"/>
</dbReference>
<accession>A0AAD9NAH3</accession>
<feature type="active site" description="Proton acceptor" evidence="2">
    <location>
        <position position="92"/>
    </location>
</feature>
<evidence type="ECO:0000313" key="5">
    <source>
        <dbReference type="EMBL" id="KAK2160059.1"/>
    </source>
</evidence>
<feature type="domain" description="Gamma-glutamylcyclotransferase AIG2-like" evidence="4">
    <location>
        <begin position="14"/>
        <end position="132"/>
    </location>
</feature>
<dbReference type="InterPro" id="IPR039126">
    <property type="entry name" value="GGACT"/>
</dbReference>
<comment type="caution">
    <text evidence="5">The sequence shown here is derived from an EMBL/GenBank/DDBJ whole genome shotgun (WGS) entry which is preliminary data.</text>
</comment>
<evidence type="ECO:0000256" key="3">
    <source>
        <dbReference type="RuleBase" id="RU367036"/>
    </source>
</evidence>
<evidence type="ECO:0000256" key="1">
    <source>
        <dbReference type="ARBA" id="ARBA00008861"/>
    </source>
</evidence>
<reference evidence="5" key="1">
    <citation type="journal article" date="2023" name="Mol. Biol. Evol.">
        <title>Third-Generation Sequencing Reveals the Adaptive Role of the Epigenome in Three Deep-Sea Polychaetes.</title>
        <authorList>
            <person name="Perez M."/>
            <person name="Aroh O."/>
            <person name="Sun Y."/>
            <person name="Lan Y."/>
            <person name="Juniper S.K."/>
            <person name="Young C.R."/>
            <person name="Angers B."/>
            <person name="Qian P.Y."/>
        </authorList>
    </citation>
    <scope>NUCLEOTIDE SEQUENCE</scope>
    <source>
        <strain evidence="5">P08H-3</strain>
    </source>
</reference>
<dbReference type="GO" id="GO:0061929">
    <property type="term" value="F:gamma-glutamylaminecyclotransferase activity"/>
    <property type="evidence" value="ECO:0007669"/>
    <property type="project" value="InterPro"/>
</dbReference>
<dbReference type="InterPro" id="IPR009288">
    <property type="entry name" value="AIG2-like_dom"/>
</dbReference>
<dbReference type="AlphaFoldDB" id="A0AAD9NAH3"/>
<dbReference type="InterPro" id="IPR036568">
    <property type="entry name" value="GGCT-like_sf"/>
</dbReference>
<dbReference type="Proteomes" id="UP001208570">
    <property type="component" value="Unassembled WGS sequence"/>
</dbReference>
<dbReference type="CDD" id="cd06661">
    <property type="entry name" value="GGCT_like"/>
    <property type="match status" value="1"/>
</dbReference>
<dbReference type="PANTHER" id="PTHR12510:SF4">
    <property type="entry name" value="GAMMA-GLUTAMYLAMINECYCLOTRANSFERASE"/>
    <property type="match status" value="1"/>
</dbReference>
<sequence>MNGFGCCDGVHSTVFVYGTLKKGQPNYHHFHNLENGKAKFIARGHTEVAYPLIIATRWNLPFLLFAPGKGMIVEGEIYEVDSNMMAWMDDFEGHPEVYQREKIRIVTADNRGLLSNNSGKRIVDCWVYFLKKFPPGLMSLTALNSYDTAGDHGKYYKEENLNPGLFKREFPKYKFQLLKVSRNGVKDLSGPDTIFEALQEECDYQYDGKLALPIHHN</sequence>
<dbReference type="PANTHER" id="PTHR12510">
    <property type="entry name" value="TROPONIN C-AKIN-1 PROTEIN"/>
    <property type="match status" value="1"/>
</dbReference>
<dbReference type="SUPFAM" id="SSF110857">
    <property type="entry name" value="Gamma-glutamyl cyclotransferase-like"/>
    <property type="match status" value="1"/>
</dbReference>
<evidence type="ECO:0000313" key="6">
    <source>
        <dbReference type="Proteomes" id="UP001208570"/>
    </source>
</evidence>
<name>A0AAD9NAH3_9ANNE</name>
<evidence type="ECO:0000256" key="2">
    <source>
        <dbReference type="PIRSR" id="PIRSR639126-1"/>
    </source>
</evidence>
<dbReference type="EMBL" id="JAODUP010000141">
    <property type="protein sequence ID" value="KAK2160059.1"/>
    <property type="molecule type" value="Genomic_DNA"/>
</dbReference>
<proteinExistence type="inferred from homology"/>
<gene>
    <name evidence="5" type="ORF">LSH36_141g08071</name>
</gene>
<keyword evidence="6" id="KW-1185">Reference proteome</keyword>
<dbReference type="Gene3D" id="3.10.490.10">
    <property type="entry name" value="Gamma-glutamyl cyclotransferase-like"/>
    <property type="match status" value="1"/>
</dbReference>
<organism evidence="5 6">
    <name type="scientific">Paralvinella palmiformis</name>
    <dbReference type="NCBI Taxonomy" id="53620"/>
    <lineage>
        <taxon>Eukaryota</taxon>
        <taxon>Metazoa</taxon>
        <taxon>Spiralia</taxon>
        <taxon>Lophotrochozoa</taxon>
        <taxon>Annelida</taxon>
        <taxon>Polychaeta</taxon>
        <taxon>Sedentaria</taxon>
        <taxon>Canalipalpata</taxon>
        <taxon>Terebellida</taxon>
        <taxon>Terebelliformia</taxon>
        <taxon>Alvinellidae</taxon>
        <taxon>Paralvinella</taxon>
    </lineage>
</organism>
<protein>
    <recommendedName>
        <fullName evidence="3">Gamma-glutamylcyclotransferase family protein</fullName>
    </recommendedName>
</protein>
<dbReference type="GO" id="GO:0005829">
    <property type="term" value="C:cytosol"/>
    <property type="evidence" value="ECO:0007669"/>
    <property type="project" value="TreeGrafter"/>
</dbReference>